<evidence type="ECO:0000313" key="3">
    <source>
        <dbReference type="Proteomes" id="UP000701801"/>
    </source>
</evidence>
<feature type="compositionally biased region" description="Gly residues" evidence="1">
    <location>
        <begin position="262"/>
        <end position="273"/>
    </location>
</feature>
<proteinExistence type="predicted"/>
<feature type="region of interest" description="Disordered" evidence="1">
    <location>
        <begin position="246"/>
        <end position="327"/>
    </location>
</feature>
<dbReference type="Proteomes" id="UP000701801">
    <property type="component" value="Unassembled WGS sequence"/>
</dbReference>
<feature type="compositionally biased region" description="Polar residues" evidence="1">
    <location>
        <begin position="275"/>
        <end position="288"/>
    </location>
</feature>
<evidence type="ECO:0000256" key="1">
    <source>
        <dbReference type="SAM" id="MobiDB-lite"/>
    </source>
</evidence>
<name>A0A9N9LGQ4_9HELO</name>
<gene>
    <name evidence="2" type="ORF">HYALB_00000484</name>
</gene>
<comment type="caution">
    <text evidence="2">The sequence shown here is derived from an EMBL/GenBank/DDBJ whole genome shotgun (WGS) entry which is preliminary data.</text>
</comment>
<organism evidence="2 3">
    <name type="scientific">Hymenoscyphus albidus</name>
    <dbReference type="NCBI Taxonomy" id="595503"/>
    <lineage>
        <taxon>Eukaryota</taxon>
        <taxon>Fungi</taxon>
        <taxon>Dikarya</taxon>
        <taxon>Ascomycota</taxon>
        <taxon>Pezizomycotina</taxon>
        <taxon>Leotiomycetes</taxon>
        <taxon>Helotiales</taxon>
        <taxon>Helotiaceae</taxon>
        <taxon>Hymenoscyphus</taxon>
    </lineage>
</organism>
<protein>
    <submittedName>
        <fullName evidence="2">Uncharacterized protein</fullName>
    </submittedName>
</protein>
<sequence>MRERDHRNHRRQNNGPGPPNKTYPPGTIQYRLQHAVDESAAIRLNPSTYQFETPDSSLRLELFTELHTHGFKNGVFAQITIDTSPEDTLQLLLDSPALTEGEKSKVLRFKEEYEDGMGEGNICEYILSLDRFLKMLRRDAFLRNVISEIPATEITVRREEKLPTILRIDEFGEVTFVGIGDVSIPKAFEGYMRQWRVTHDVPPCEPRGEMEGSMEPPQTPQTGKSIEALQRMGIRVGGFGNETATPEGMNGNGEAHIDVGGPVDGDGGAGSGNGEMQTGNGNIQTVDLTTEKDAEDGDEALRLDQLDQLDKEDEAYVDRESDSDYED</sequence>
<accession>A0A9N9LGQ4</accession>
<evidence type="ECO:0000313" key="2">
    <source>
        <dbReference type="EMBL" id="CAG8974869.1"/>
    </source>
</evidence>
<dbReference type="AlphaFoldDB" id="A0A9N9LGQ4"/>
<reference evidence="2" key="1">
    <citation type="submission" date="2021-07" db="EMBL/GenBank/DDBJ databases">
        <authorList>
            <person name="Durling M."/>
        </authorList>
    </citation>
    <scope>NUCLEOTIDE SEQUENCE</scope>
</reference>
<dbReference type="OrthoDB" id="10336189at2759"/>
<feature type="region of interest" description="Disordered" evidence="1">
    <location>
        <begin position="1"/>
        <end position="25"/>
    </location>
</feature>
<keyword evidence="3" id="KW-1185">Reference proteome</keyword>
<dbReference type="EMBL" id="CAJVRM010000116">
    <property type="protein sequence ID" value="CAG8974869.1"/>
    <property type="molecule type" value="Genomic_DNA"/>
</dbReference>
<feature type="compositionally biased region" description="Basic and acidic residues" evidence="1">
    <location>
        <begin position="299"/>
        <end position="327"/>
    </location>
</feature>